<dbReference type="EMBL" id="CP035299">
    <property type="protein sequence ID" value="QAU51638.1"/>
    <property type="molecule type" value="Genomic_DNA"/>
</dbReference>
<name>A0A410W6I3_9CORY</name>
<proteinExistence type="predicted"/>
<protein>
    <submittedName>
        <fullName evidence="1">Uncharacterized protein</fullName>
    </submittedName>
</protein>
<dbReference type="OrthoDB" id="4413591at2"/>
<dbReference type="InterPro" id="IPR025330">
    <property type="entry name" value="DUF4236"/>
</dbReference>
<dbReference type="RefSeq" id="WP_128889200.1">
    <property type="nucleotide sequence ID" value="NZ_BMCX01000004.1"/>
</dbReference>
<dbReference type="Pfam" id="PF14020">
    <property type="entry name" value="DUF4236"/>
    <property type="match status" value="1"/>
</dbReference>
<dbReference type="Proteomes" id="UP000288929">
    <property type="component" value="Chromosome"/>
</dbReference>
<gene>
    <name evidence="1" type="ORF">CPELA_01695</name>
</gene>
<evidence type="ECO:0000313" key="1">
    <source>
        <dbReference type="EMBL" id="QAU51638.1"/>
    </source>
</evidence>
<organism evidence="1 2">
    <name type="scientific">Corynebacterium pelargi</name>
    <dbReference type="NCBI Taxonomy" id="1471400"/>
    <lineage>
        <taxon>Bacteria</taxon>
        <taxon>Bacillati</taxon>
        <taxon>Actinomycetota</taxon>
        <taxon>Actinomycetes</taxon>
        <taxon>Mycobacteriales</taxon>
        <taxon>Corynebacteriaceae</taxon>
        <taxon>Corynebacterium</taxon>
    </lineage>
</organism>
<keyword evidence="2" id="KW-1185">Reference proteome</keyword>
<sequence precursor="true">MLFSFRKIFRPTKRSRVTVSRSGVGYSYRLGPVRFTRNANGSRTKTLHTPIKGLTYRRTRRR</sequence>
<reference evidence="1 2" key="1">
    <citation type="submission" date="2019-01" db="EMBL/GenBank/DDBJ databases">
        <authorList>
            <person name="Ruckert C."/>
            <person name="Busche T."/>
            <person name="Kalinowski J."/>
        </authorList>
    </citation>
    <scope>NUCLEOTIDE SEQUENCE [LARGE SCALE GENOMIC DNA]</scope>
    <source>
        <strain evidence="1 2">136/3</strain>
    </source>
</reference>
<evidence type="ECO:0000313" key="2">
    <source>
        <dbReference type="Proteomes" id="UP000288929"/>
    </source>
</evidence>
<dbReference type="AlphaFoldDB" id="A0A410W6I3"/>
<dbReference type="KEGG" id="cpeg:CPELA_01695"/>
<accession>A0A410W6I3</accession>